<dbReference type="EMBL" id="CP097510">
    <property type="protein sequence ID" value="URE40714.1"/>
    <property type="molecule type" value="Genomic_DNA"/>
</dbReference>
<reference evidence="4" key="1">
    <citation type="submission" date="2022-05" db="EMBL/GenBank/DDBJ databases">
        <title>The Musa troglodytarum L. genome provides insights into the mechanism of non-climacteric behaviour and enrichment of carotenoids.</title>
        <authorList>
            <person name="Wang J."/>
        </authorList>
    </citation>
    <scope>NUCLEOTIDE SEQUENCE</scope>
    <source>
        <tissue evidence="4">Leaf</tissue>
    </source>
</reference>
<organism evidence="4 5">
    <name type="scientific">Musa troglodytarum</name>
    <name type="common">fe'i banana</name>
    <dbReference type="NCBI Taxonomy" id="320322"/>
    <lineage>
        <taxon>Eukaryota</taxon>
        <taxon>Viridiplantae</taxon>
        <taxon>Streptophyta</taxon>
        <taxon>Embryophyta</taxon>
        <taxon>Tracheophyta</taxon>
        <taxon>Spermatophyta</taxon>
        <taxon>Magnoliopsida</taxon>
        <taxon>Liliopsida</taxon>
        <taxon>Zingiberales</taxon>
        <taxon>Musaceae</taxon>
        <taxon>Musa</taxon>
    </lineage>
</organism>
<accession>A0A9E7L7N5</accession>
<gene>
    <name evidence="4" type="ORF">MUK42_34221</name>
</gene>
<feature type="coiled-coil region" evidence="1">
    <location>
        <begin position="158"/>
        <end position="209"/>
    </location>
</feature>
<dbReference type="Proteomes" id="UP001055439">
    <property type="component" value="Chromosome 8"/>
</dbReference>
<dbReference type="PANTHER" id="PTHR34360">
    <property type="entry name" value="OS08G0519400 PROTEIN"/>
    <property type="match status" value="1"/>
</dbReference>
<keyword evidence="1" id="KW-0175">Coiled coil</keyword>
<dbReference type="AlphaFoldDB" id="A0A9E7L7N5"/>
<evidence type="ECO:0000256" key="2">
    <source>
        <dbReference type="SAM" id="MobiDB-lite"/>
    </source>
</evidence>
<dbReference type="PANTHER" id="PTHR34360:SF2">
    <property type="entry name" value="MYOSIN HEAVY CHAIN-LIKE PROTEIN"/>
    <property type="match status" value="1"/>
</dbReference>
<evidence type="ECO:0000256" key="1">
    <source>
        <dbReference type="SAM" id="Coils"/>
    </source>
</evidence>
<keyword evidence="5" id="KW-1185">Reference proteome</keyword>
<protein>
    <submittedName>
        <fullName evidence="4">Uncharacterized protein</fullName>
    </submittedName>
</protein>
<feature type="region of interest" description="Disordered" evidence="2">
    <location>
        <begin position="63"/>
        <end position="103"/>
    </location>
</feature>
<name>A0A9E7L7N5_9LILI</name>
<evidence type="ECO:0000313" key="4">
    <source>
        <dbReference type="EMBL" id="URE40714.1"/>
    </source>
</evidence>
<dbReference type="OrthoDB" id="679141at2759"/>
<keyword evidence="3" id="KW-0472">Membrane</keyword>
<proteinExistence type="predicted"/>
<keyword evidence="3" id="KW-1133">Transmembrane helix</keyword>
<keyword evidence="3" id="KW-0812">Transmembrane</keyword>
<evidence type="ECO:0000256" key="3">
    <source>
        <dbReference type="SAM" id="Phobius"/>
    </source>
</evidence>
<feature type="transmembrane region" description="Helical" evidence="3">
    <location>
        <begin position="329"/>
        <end position="349"/>
    </location>
</feature>
<feature type="compositionally biased region" description="Pro residues" evidence="2">
    <location>
        <begin position="74"/>
        <end position="98"/>
    </location>
</feature>
<evidence type="ECO:0000313" key="5">
    <source>
        <dbReference type="Proteomes" id="UP001055439"/>
    </source>
</evidence>
<sequence length="359" mass="40515">MIRSPELYYCAIAGPNQPWKVSCVRSSFYCFKGDSIRPNRNPDSVHILILTKAVVAGDEKPIDVDGFSDLGQRPPLPRGPPAPPPAPLPGFPSPPPPKRQMARPRPVRIGQIHRPPRLLRCPAHRHLGDLRHLALRKWCPDLEMEDLTQDCSISIKLIGEMEEKIQLLQNALHEIKGSVSDLFKAEDRIHALEEEVQLLLEQSMKNENNIQTLESSADDATENMEVTDYEIKKLLAHPGLWTVNYMRTQGHAAGLEIHVIAGMNNGFKRQLEQAFQLTKMMTSKVLRRSLQKDMNRSRMPSKFATSKLQGFIKHEMQMHELTAGLANNLVVFILASTLMIAPIIFAWNVSSSCFSLLKR</sequence>